<evidence type="ECO:0000313" key="6">
    <source>
        <dbReference type="EMBL" id="GAA2446352.1"/>
    </source>
</evidence>
<feature type="chain" id="PRO_5047083278" description="SsuA/THI5-like domain-containing protein" evidence="4">
    <location>
        <begin position="26"/>
        <end position="329"/>
    </location>
</feature>
<dbReference type="Pfam" id="PF09084">
    <property type="entry name" value="NMT1"/>
    <property type="match status" value="1"/>
</dbReference>
<evidence type="ECO:0000256" key="3">
    <source>
        <dbReference type="ARBA" id="ARBA00022729"/>
    </source>
</evidence>
<reference evidence="7" key="1">
    <citation type="journal article" date="2019" name="Int. J. Syst. Evol. Microbiol.">
        <title>The Global Catalogue of Microorganisms (GCM) 10K type strain sequencing project: providing services to taxonomists for standard genome sequencing and annotation.</title>
        <authorList>
            <consortium name="The Broad Institute Genomics Platform"/>
            <consortium name="The Broad Institute Genome Sequencing Center for Infectious Disease"/>
            <person name="Wu L."/>
            <person name="Ma J."/>
        </authorList>
    </citation>
    <scope>NUCLEOTIDE SEQUENCE [LARGE SCALE GENOMIC DNA]</scope>
    <source>
        <strain evidence="7">JCM 3325</strain>
    </source>
</reference>
<evidence type="ECO:0000256" key="1">
    <source>
        <dbReference type="ARBA" id="ARBA00004418"/>
    </source>
</evidence>
<dbReference type="PANTHER" id="PTHR30024">
    <property type="entry name" value="ALIPHATIC SULFONATES-BINDING PROTEIN-RELATED"/>
    <property type="match status" value="1"/>
</dbReference>
<keyword evidence="3 4" id="KW-0732">Signal</keyword>
<dbReference type="Gene3D" id="3.40.190.10">
    <property type="entry name" value="Periplasmic binding protein-like II"/>
    <property type="match status" value="2"/>
</dbReference>
<dbReference type="PANTHER" id="PTHR30024:SF47">
    <property type="entry name" value="TAURINE-BINDING PERIPLASMIC PROTEIN"/>
    <property type="match status" value="1"/>
</dbReference>
<dbReference type="RefSeq" id="WP_344595484.1">
    <property type="nucleotide sequence ID" value="NZ_BAAARW010000030.1"/>
</dbReference>
<sequence length="329" mass="34620">MEARARRRRLVGVLSLITALCTLSACSGATTDSGGAAATGPKIRLAVGIDAAYAPFFTADAKGLWRKHGLNVELVQFGRGGEAVDAIAGGQVQMAASSDSTTIAQFPQNPGLRALMVYQESGRYLKVVTGSKIANPAQIKKMAVVPGLSELAATRFLESKKIDVKSVKFVTADPPEIPALMQKNEVDAYVLWEPWPAKGVELGGKVLEPTGAYGLAYQQWLITGQQWLSGNEAVAVKVAKALEEATGLVESDPAGAAEATKKAAKVPTEQTLTAIKEIDFKVRDIAAADLKGYESTAAWYASTGKVKSKPDVTASVLQGWVTAKVKGTG</sequence>
<feature type="signal peptide" evidence="4">
    <location>
        <begin position="1"/>
        <end position="25"/>
    </location>
</feature>
<accession>A0ABP5X5X1</accession>
<evidence type="ECO:0000256" key="2">
    <source>
        <dbReference type="ARBA" id="ARBA00010742"/>
    </source>
</evidence>
<evidence type="ECO:0000256" key="4">
    <source>
        <dbReference type="SAM" id="SignalP"/>
    </source>
</evidence>
<dbReference type="Proteomes" id="UP001501231">
    <property type="component" value="Unassembled WGS sequence"/>
</dbReference>
<keyword evidence="7" id="KW-1185">Reference proteome</keyword>
<dbReference type="InterPro" id="IPR015168">
    <property type="entry name" value="SsuA/THI5"/>
</dbReference>
<dbReference type="EMBL" id="BAAARW010000030">
    <property type="protein sequence ID" value="GAA2446352.1"/>
    <property type="molecule type" value="Genomic_DNA"/>
</dbReference>
<proteinExistence type="inferred from homology"/>
<comment type="subcellular location">
    <subcellularLocation>
        <location evidence="1">Periplasm</location>
    </subcellularLocation>
</comment>
<evidence type="ECO:0000259" key="5">
    <source>
        <dbReference type="Pfam" id="PF09084"/>
    </source>
</evidence>
<comment type="caution">
    <text evidence="6">The sequence shown here is derived from an EMBL/GenBank/DDBJ whole genome shotgun (WGS) entry which is preliminary data.</text>
</comment>
<dbReference type="SUPFAM" id="SSF53850">
    <property type="entry name" value="Periplasmic binding protein-like II"/>
    <property type="match status" value="1"/>
</dbReference>
<gene>
    <name evidence="6" type="ORF">GCM10010191_74190</name>
</gene>
<name>A0ABP5X5X1_9ACTN</name>
<protein>
    <recommendedName>
        <fullName evidence="5">SsuA/THI5-like domain-containing protein</fullName>
    </recommendedName>
</protein>
<evidence type="ECO:0000313" key="7">
    <source>
        <dbReference type="Proteomes" id="UP001501231"/>
    </source>
</evidence>
<dbReference type="PROSITE" id="PS51257">
    <property type="entry name" value="PROKAR_LIPOPROTEIN"/>
    <property type="match status" value="1"/>
</dbReference>
<organism evidence="6 7">
    <name type="scientific">Actinomadura vinacea</name>
    <dbReference type="NCBI Taxonomy" id="115336"/>
    <lineage>
        <taxon>Bacteria</taxon>
        <taxon>Bacillati</taxon>
        <taxon>Actinomycetota</taxon>
        <taxon>Actinomycetes</taxon>
        <taxon>Streptosporangiales</taxon>
        <taxon>Thermomonosporaceae</taxon>
        <taxon>Actinomadura</taxon>
    </lineage>
</organism>
<comment type="similarity">
    <text evidence="2">Belongs to the bacterial solute-binding protein SsuA/TauA family.</text>
</comment>
<feature type="domain" description="SsuA/THI5-like" evidence="5">
    <location>
        <begin position="53"/>
        <end position="255"/>
    </location>
</feature>